<dbReference type="RefSeq" id="WP_143440751.1">
    <property type="nucleotide sequence ID" value="NZ_FOEN01000012.1"/>
</dbReference>
<proteinExistence type="predicted"/>
<dbReference type="EMBL" id="FOEN01000012">
    <property type="protein sequence ID" value="SEQ47243.1"/>
    <property type="molecule type" value="Genomic_DNA"/>
</dbReference>
<accession>A0A1H9GB58</accession>
<name>A0A1H9GB58_9LACT</name>
<dbReference type="InterPro" id="IPR047951">
    <property type="entry name" value="Transpos_ISL3"/>
</dbReference>
<keyword evidence="2" id="KW-1185">Reference proteome</keyword>
<organism evidence="1 2">
    <name type="scientific">Ignavigranum ruoffiae</name>
    <dbReference type="NCBI Taxonomy" id="89093"/>
    <lineage>
        <taxon>Bacteria</taxon>
        <taxon>Bacillati</taxon>
        <taxon>Bacillota</taxon>
        <taxon>Bacilli</taxon>
        <taxon>Lactobacillales</taxon>
        <taxon>Aerococcaceae</taxon>
        <taxon>Ignavigranum</taxon>
    </lineage>
</organism>
<gene>
    <name evidence="1" type="ORF">SAMN04488558_11229</name>
</gene>
<dbReference type="OrthoDB" id="6197054at2"/>
<dbReference type="PANTHER" id="PTHR33498">
    <property type="entry name" value="TRANSPOSASE FOR INSERTION SEQUENCE ELEMENT IS1557"/>
    <property type="match status" value="1"/>
</dbReference>
<reference evidence="1 2" key="1">
    <citation type="submission" date="2016-10" db="EMBL/GenBank/DDBJ databases">
        <authorList>
            <person name="de Groot N.N."/>
        </authorList>
    </citation>
    <scope>NUCLEOTIDE SEQUENCE [LARGE SCALE GENOMIC DNA]</scope>
    <source>
        <strain evidence="1 2">DSM 15695</strain>
    </source>
</reference>
<dbReference type="PANTHER" id="PTHR33498:SF1">
    <property type="entry name" value="TRANSPOSASE FOR INSERTION SEQUENCE ELEMENT IS1557"/>
    <property type="match status" value="1"/>
</dbReference>
<dbReference type="STRING" id="89093.SAMN04488558_11229"/>
<evidence type="ECO:0000313" key="2">
    <source>
        <dbReference type="Proteomes" id="UP000198833"/>
    </source>
</evidence>
<dbReference type="AlphaFoldDB" id="A0A1H9GB58"/>
<dbReference type="Proteomes" id="UP000198833">
    <property type="component" value="Unassembled WGS sequence"/>
</dbReference>
<sequence>MTLIAEHLNVSPHTVIRQLEKVGDNLHPQPTHLPEHLAVDEFKSVESVDAAMSCILMDNASHRIVDILEDRKQASLRQYFLGFSPEARQNHYDRYVSALPGALSIDLSQCRDHY</sequence>
<evidence type="ECO:0000313" key="1">
    <source>
        <dbReference type="EMBL" id="SEQ47243.1"/>
    </source>
</evidence>
<protein>
    <submittedName>
        <fullName evidence="1">Transposase</fullName>
    </submittedName>
</protein>